<organism evidence="3 4">
    <name type="scientific">Paenibacillus algorifonticola</name>
    <dbReference type="NCBI Taxonomy" id="684063"/>
    <lineage>
        <taxon>Bacteria</taxon>
        <taxon>Bacillati</taxon>
        <taxon>Bacillota</taxon>
        <taxon>Bacilli</taxon>
        <taxon>Bacillales</taxon>
        <taxon>Paenibacillaceae</taxon>
        <taxon>Paenibacillus</taxon>
    </lineage>
</organism>
<accession>A0A1I2HFT5</accession>
<dbReference type="PANTHER" id="PTHR37507:SF2">
    <property type="entry name" value="SPORULATION PROTEIN YDCC"/>
    <property type="match status" value="1"/>
</dbReference>
<dbReference type="AlphaFoldDB" id="A0A1I2HFT5"/>
<sequence>MRRMTWAAAMILCFSLVLAACGTKDAESVVKDLDKVVNGLESYQGSGTMTLHTGQQPLTYKVEVSYQKPQYYRIKLTNEEKDITQIVLRNDDGVFVLTPRLNKVFRFQSDWPQNQGQVYLYQTLVQSILLDNSRQFASEESAYVFDVMANYNNGSLARQKIWLDKSSYKPVHVEVSDANAALMVEVQFNTFEFGSKFDKSVFETEANMKSTPSSSGTGDQATSAMPEDNANNNGTDNNQAAGSSNNAGGQNDVDSSTGSSGSSSNANTDANSEQNTDTEQNVDSDQNTDGSSNAGEDANETSALPDDGVFLTMAPTYLPEGVVWKDSSDVEFAGNPGQLTRYTGVYDFSLIQTQPHDQAASLVPGTLVDLGFTWGELTSGAEQQTLSWTYEGDQFRLASATLPETEMIKIAQSVQSGVDK</sequence>
<dbReference type="InterPro" id="IPR052944">
    <property type="entry name" value="Sporulation_related"/>
</dbReference>
<dbReference type="OrthoDB" id="9785380at2"/>
<feature type="compositionally biased region" description="Polar residues" evidence="1">
    <location>
        <begin position="207"/>
        <end position="223"/>
    </location>
</feature>
<dbReference type="EMBL" id="FONN01000023">
    <property type="protein sequence ID" value="SFF29024.1"/>
    <property type="molecule type" value="Genomic_DNA"/>
</dbReference>
<proteinExistence type="predicted"/>
<dbReference type="PROSITE" id="PS51257">
    <property type="entry name" value="PROKAR_LIPOPROTEIN"/>
    <property type="match status" value="1"/>
</dbReference>
<name>A0A1I2HFT5_9BACL</name>
<feature type="compositionally biased region" description="Low complexity" evidence="1">
    <location>
        <begin position="228"/>
        <end position="272"/>
    </location>
</feature>
<dbReference type="RefSeq" id="WP_046233827.1">
    <property type="nucleotide sequence ID" value="NZ_FONN01000023.1"/>
</dbReference>
<evidence type="ECO:0000256" key="1">
    <source>
        <dbReference type="SAM" id="MobiDB-lite"/>
    </source>
</evidence>
<dbReference type="SUPFAM" id="SSF89392">
    <property type="entry name" value="Prokaryotic lipoproteins and lipoprotein localization factors"/>
    <property type="match status" value="1"/>
</dbReference>
<reference evidence="4" key="1">
    <citation type="submission" date="2016-10" db="EMBL/GenBank/DDBJ databases">
        <authorList>
            <person name="Varghese N."/>
            <person name="Submissions S."/>
        </authorList>
    </citation>
    <scope>NUCLEOTIDE SEQUENCE [LARGE SCALE GENOMIC DNA]</scope>
    <source>
        <strain evidence="4">CGMCC 1.10223</strain>
    </source>
</reference>
<keyword evidence="2" id="KW-0732">Signal</keyword>
<feature type="chain" id="PRO_5038785200" evidence="2">
    <location>
        <begin position="20"/>
        <end position="420"/>
    </location>
</feature>
<keyword evidence="3" id="KW-0449">Lipoprotein</keyword>
<protein>
    <submittedName>
        <fullName evidence="3">Outer membrane lipoprotein-sorting protein</fullName>
    </submittedName>
</protein>
<gene>
    <name evidence="3" type="ORF">SAMN04487969_12358</name>
</gene>
<dbReference type="PANTHER" id="PTHR37507">
    <property type="entry name" value="SPORULATION PROTEIN YDCC"/>
    <property type="match status" value="1"/>
</dbReference>
<feature type="signal peptide" evidence="2">
    <location>
        <begin position="1"/>
        <end position="19"/>
    </location>
</feature>
<keyword evidence="4" id="KW-1185">Reference proteome</keyword>
<feature type="compositionally biased region" description="Polar residues" evidence="1">
    <location>
        <begin position="273"/>
        <end position="294"/>
    </location>
</feature>
<dbReference type="Proteomes" id="UP000183410">
    <property type="component" value="Unassembled WGS sequence"/>
</dbReference>
<evidence type="ECO:0000313" key="3">
    <source>
        <dbReference type="EMBL" id="SFF29024.1"/>
    </source>
</evidence>
<evidence type="ECO:0000313" key="4">
    <source>
        <dbReference type="Proteomes" id="UP000183410"/>
    </source>
</evidence>
<evidence type="ECO:0000256" key="2">
    <source>
        <dbReference type="SAM" id="SignalP"/>
    </source>
</evidence>
<dbReference type="InterPro" id="IPR029046">
    <property type="entry name" value="LolA/LolB/LppX"/>
</dbReference>
<feature type="region of interest" description="Disordered" evidence="1">
    <location>
        <begin position="206"/>
        <end position="307"/>
    </location>
</feature>
<dbReference type="Gene3D" id="2.50.20.10">
    <property type="entry name" value="Lipoprotein localisation LolA/LolB/LppX"/>
    <property type="match status" value="1"/>
</dbReference>